<evidence type="ECO:0000256" key="4">
    <source>
        <dbReference type="SAM" id="Phobius"/>
    </source>
</evidence>
<feature type="transmembrane region" description="Helical" evidence="4">
    <location>
        <begin position="21"/>
        <end position="38"/>
    </location>
</feature>
<dbReference type="Pfam" id="PF00512">
    <property type="entry name" value="HisKA"/>
    <property type="match status" value="1"/>
</dbReference>
<sequence>MPKIERTGEERQSWQPLRLFNLYRLFVAALFLALWRFGLAPQSLGHLSPGLFFITLLVYLGLGLIALVTARLRWPSFQLQANLLATGDVLAVTLLAHSSGGVTSGVEVLLIPAIGAAGLLLSELSALFAAAAASLLLLFDQIYLHLSGLQEQTAYTQIRLINDAAWQLMGHVSGAHLDALERLSPALFTLFRQWQSNPDALHRTLALPGQGLELRIRFTPLGLDRQATLIMLEDQAELAAQVQSAKLASLGRLAASIAHEIRNPLSAISHAAQLLRESPSLNAQDTRLVEIIRTQGARMDAIVDDVLRLSRKDPPRTRPLDLKIWLQTQASEVRTRLGEDGAELRLHLDDTNLVAICDEGHLAQIFWSLCENASRYGRRKSDGRLLLTFAAHRPPGAQQIRMDVIDQGSGVPPEVIAHLFEPFFTTSASGTGLGLYIASELCALNGGHLEYIPVPSGGSCFRCFLPAVRRSAASA</sequence>
<keyword evidence="4" id="KW-0472">Membrane</keyword>
<dbReference type="SUPFAM" id="SSF55874">
    <property type="entry name" value="ATPase domain of HSP90 chaperone/DNA topoisomerase II/histidine kinase"/>
    <property type="match status" value="1"/>
</dbReference>
<dbReference type="InterPro" id="IPR004358">
    <property type="entry name" value="Sig_transdc_His_kin-like_C"/>
</dbReference>
<dbReference type="GO" id="GO:0000155">
    <property type="term" value="F:phosphorelay sensor kinase activity"/>
    <property type="evidence" value="ECO:0007669"/>
    <property type="project" value="InterPro"/>
</dbReference>
<evidence type="ECO:0000256" key="2">
    <source>
        <dbReference type="ARBA" id="ARBA00012438"/>
    </source>
</evidence>
<dbReference type="RefSeq" id="WP_070079335.1">
    <property type="nucleotide sequence ID" value="NZ_CP017415.1"/>
</dbReference>
<gene>
    <name evidence="6" type="ORF">BI364_14385</name>
</gene>
<keyword evidence="4" id="KW-1133">Transmembrane helix</keyword>
<dbReference type="EC" id="2.7.13.3" evidence="2"/>
<keyword evidence="7" id="KW-1185">Reference proteome</keyword>
<dbReference type="InterPro" id="IPR003594">
    <property type="entry name" value="HATPase_dom"/>
</dbReference>
<dbReference type="InterPro" id="IPR005467">
    <property type="entry name" value="His_kinase_dom"/>
</dbReference>
<dbReference type="Proteomes" id="UP000095401">
    <property type="component" value="Chromosome"/>
</dbReference>
<dbReference type="Gene3D" id="3.30.565.10">
    <property type="entry name" value="Histidine kinase-like ATPase, C-terminal domain"/>
    <property type="match status" value="1"/>
</dbReference>
<dbReference type="Pfam" id="PF02518">
    <property type="entry name" value="HATPase_c"/>
    <property type="match status" value="1"/>
</dbReference>
<name>A0A1D8IR58_9GAMM</name>
<keyword evidence="3" id="KW-0597">Phosphoprotein</keyword>
<dbReference type="Gene3D" id="1.10.287.130">
    <property type="match status" value="1"/>
</dbReference>
<feature type="transmembrane region" description="Helical" evidence="4">
    <location>
        <begin position="50"/>
        <end position="69"/>
    </location>
</feature>
<feature type="domain" description="Histidine kinase" evidence="5">
    <location>
        <begin position="256"/>
        <end position="469"/>
    </location>
</feature>
<dbReference type="PRINTS" id="PR00344">
    <property type="entry name" value="BCTRLSENSOR"/>
</dbReference>
<evidence type="ECO:0000256" key="3">
    <source>
        <dbReference type="ARBA" id="ARBA00022553"/>
    </source>
</evidence>
<comment type="catalytic activity">
    <reaction evidence="1">
        <text>ATP + protein L-histidine = ADP + protein N-phospho-L-histidine.</text>
        <dbReference type="EC" id="2.7.13.3"/>
    </reaction>
</comment>
<dbReference type="SMART" id="SM00387">
    <property type="entry name" value="HATPase_c"/>
    <property type="match status" value="1"/>
</dbReference>
<evidence type="ECO:0000259" key="5">
    <source>
        <dbReference type="PROSITE" id="PS50109"/>
    </source>
</evidence>
<protein>
    <recommendedName>
        <fullName evidence="2">histidine kinase</fullName>
        <ecNumber evidence="2">2.7.13.3</ecNumber>
    </recommendedName>
</protein>
<dbReference type="Pfam" id="PF25323">
    <property type="entry name" value="6TM_PilS"/>
    <property type="match status" value="1"/>
</dbReference>
<dbReference type="PANTHER" id="PTHR43065:SF52">
    <property type="entry name" value="SENSOR PROTEIN KINASE PILS"/>
    <property type="match status" value="1"/>
</dbReference>
<dbReference type="SUPFAM" id="SSF47384">
    <property type="entry name" value="Homodimeric domain of signal transducing histidine kinase"/>
    <property type="match status" value="1"/>
</dbReference>
<reference evidence="7" key="1">
    <citation type="submission" date="2016-09" db="EMBL/GenBank/DDBJ databases">
        <title>Acidihalobacter prosperus F5.</title>
        <authorList>
            <person name="Khaleque H.N."/>
            <person name="Ramsay J.P."/>
            <person name="Kaksonen A.H."/>
            <person name="Boxall N.J."/>
            <person name="Watkin E.L.J."/>
        </authorList>
    </citation>
    <scope>NUCLEOTIDE SEQUENCE [LARGE SCALE GENOMIC DNA]</scope>
    <source>
        <strain evidence="7">F5</strain>
    </source>
</reference>
<evidence type="ECO:0000313" key="6">
    <source>
        <dbReference type="EMBL" id="AOU98982.1"/>
    </source>
</evidence>
<dbReference type="AlphaFoldDB" id="A0A1D8IR58"/>
<dbReference type="KEGG" id="aprs:BI364_14385"/>
<evidence type="ECO:0000256" key="1">
    <source>
        <dbReference type="ARBA" id="ARBA00000085"/>
    </source>
</evidence>
<accession>A0A1D8IR58</accession>
<dbReference type="PANTHER" id="PTHR43065">
    <property type="entry name" value="SENSOR HISTIDINE KINASE"/>
    <property type="match status" value="1"/>
</dbReference>
<dbReference type="InterPro" id="IPR036890">
    <property type="entry name" value="HATPase_C_sf"/>
</dbReference>
<organism evidence="6 7">
    <name type="scientific">Acidihalobacter yilgarnensis</name>
    <dbReference type="NCBI Taxonomy" id="2819280"/>
    <lineage>
        <taxon>Bacteria</taxon>
        <taxon>Pseudomonadati</taxon>
        <taxon>Pseudomonadota</taxon>
        <taxon>Gammaproteobacteria</taxon>
        <taxon>Chromatiales</taxon>
        <taxon>Ectothiorhodospiraceae</taxon>
        <taxon>Acidihalobacter</taxon>
    </lineage>
</organism>
<dbReference type="SMART" id="SM00388">
    <property type="entry name" value="HisKA"/>
    <property type="match status" value="1"/>
</dbReference>
<evidence type="ECO:0000313" key="7">
    <source>
        <dbReference type="Proteomes" id="UP000095401"/>
    </source>
</evidence>
<dbReference type="CDD" id="cd00082">
    <property type="entry name" value="HisKA"/>
    <property type="match status" value="1"/>
</dbReference>
<dbReference type="InterPro" id="IPR003661">
    <property type="entry name" value="HisK_dim/P_dom"/>
</dbReference>
<proteinExistence type="predicted"/>
<keyword evidence="4" id="KW-0812">Transmembrane</keyword>
<dbReference type="InterPro" id="IPR036097">
    <property type="entry name" value="HisK_dim/P_sf"/>
</dbReference>
<dbReference type="EMBL" id="CP017415">
    <property type="protein sequence ID" value="AOU98982.1"/>
    <property type="molecule type" value="Genomic_DNA"/>
</dbReference>
<dbReference type="PROSITE" id="PS50109">
    <property type="entry name" value="HIS_KIN"/>
    <property type="match status" value="1"/>
</dbReference>
<feature type="transmembrane region" description="Helical" evidence="4">
    <location>
        <begin position="110"/>
        <end position="139"/>
    </location>
</feature>